<dbReference type="RefSeq" id="WP_246492628.1">
    <property type="nucleotide sequence ID" value="NZ_BAAAUI010000043.1"/>
</dbReference>
<accession>A0A7W7FW28</accession>
<evidence type="ECO:0000313" key="2">
    <source>
        <dbReference type="Proteomes" id="UP000533598"/>
    </source>
</evidence>
<comment type="caution">
    <text evidence="1">The sequence shown here is derived from an EMBL/GenBank/DDBJ whole genome shotgun (WGS) entry which is preliminary data.</text>
</comment>
<protein>
    <submittedName>
        <fullName evidence="1">DNA-binding protein YbaB</fullName>
    </submittedName>
</protein>
<dbReference type="GO" id="GO:0003677">
    <property type="term" value="F:DNA binding"/>
    <property type="evidence" value="ECO:0007669"/>
    <property type="project" value="UniProtKB-KW"/>
</dbReference>
<dbReference type="Gene3D" id="3.30.1310.10">
    <property type="entry name" value="Nucleoid-associated protein YbaB-like domain"/>
    <property type="match status" value="2"/>
</dbReference>
<dbReference type="AlphaFoldDB" id="A0A7W7FW28"/>
<keyword evidence="1" id="KW-0238">DNA-binding</keyword>
<name>A0A7W7FW28_9PSEU</name>
<dbReference type="SUPFAM" id="SSF82607">
    <property type="entry name" value="YbaB-like"/>
    <property type="match status" value="2"/>
</dbReference>
<gene>
    <name evidence="1" type="ORF">HNR67_005970</name>
</gene>
<dbReference type="InterPro" id="IPR004401">
    <property type="entry name" value="YbaB/EbfC"/>
</dbReference>
<dbReference type="Proteomes" id="UP000533598">
    <property type="component" value="Unassembled WGS sequence"/>
</dbReference>
<proteinExistence type="predicted"/>
<reference evidence="1 2" key="1">
    <citation type="submission" date="2020-08" db="EMBL/GenBank/DDBJ databases">
        <title>Sequencing the genomes of 1000 actinobacteria strains.</title>
        <authorList>
            <person name="Klenk H.-P."/>
        </authorList>
    </citation>
    <scope>NUCLEOTIDE SEQUENCE [LARGE SCALE GENOMIC DNA]</scope>
    <source>
        <strain evidence="1 2">DSM 44230</strain>
    </source>
</reference>
<dbReference type="Pfam" id="PF02575">
    <property type="entry name" value="YbaB_DNA_bd"/>
    <property type="match status" value="2"/>
</dbReference>
<keyword evidence="2" id="KW-1185">Reference proteome</keyword>
<sequence length="214" mass="22939">MTTAEQDRRQRALADLTATAESPDGLVEATVGAFGDLRELDLDPRHQRGRDAAALAETILATVRAAAHAAAATAYHVLAPDLPPDLDPDEADLLFGPALHALDHPGPHRSVADSRPVIGAGLDDELWRHRLTALRERVRTATATADSADGLFAATVSGRGELLDLWLDQRIYRTSDARRLAEGITGTVRAAIEAVRADIRADLTDILDGRSPRP</sequence>
<dbReference type="InterPro" id="IPR036894">
    <property type="entry name" value="YbaB-like_sf"/>
</dbReference>
<organism evidence="1 2">
    <name type="scientific">Crossiella cryophila</name>
    <dbReference type="NCBI Taxonomy" id="43355"/>
    <lineage>
        <taxon>Bacteria</taxon>
        <taxon>Bacillati</taxon>
        <taxon>Actinomycetota</taxon>
        <taxon>Actinomycetes</taxon>
        <taxon>Pseudonocardiales</taxon>
        <taxon>Pseudonocardiaceae</taxon>
        <taxon>Crossiella</taxon>
    </lineage>
</organism>
<dbReference type="EMBL" id="JACHMH010000001">
    <property type="protein sequence ID" value="MBB4679852.1"/>
    <property type="molecule type" value="Genomic_DNA"/>
</dbReference>
<evidence type="ECO:0000313" key="1">
    <source>
        <dbReference type="EMBL" id="MBB4679852.1"/>
    </source>
</evidence>